<keyword evidence="5" id="KW-0931">ER-Golgi transport</keyword>
<organism evidence="8 9">
    <name type="scientific">Lithospermum erythrorhizon</name>
    <name type="common">Purple gromwell</name>
    <name type="synonym">Lithospermum officinale var. erythrorhizon</name>
    <dbReference type="NCBI Taxonomy" id="34254"/>
    <lineage>
        <taxon>Eukaryota</taxon>
        <taxon>Viridiplantae</taxon>
        <taxon>Streptophyta</taxon>
        <taxon>Embryophyta</taxon>
        <taxon>Tracheophyta</taxon>
        <taxon>Spermatophyta</taxon>
        <taxon>Magnoliopsida</taxon>
        <taxon>eudicotyledons</taxon>
        <taxon>Gunneridae</taxon>
        <taxon>Pentapetalae</taxon>
        <taxon>asterids</taxon>
        <taxon>lamiids</taxon>
        <taxon>Boraginales</taxon>
        <taxon>Boraginaceae</taxon>
        <taxon>Boraginoideae</taxon>
        <taxon>Lithospermeae</taxon>
        <taxon>Lithospermum</taxon>
    </lineage>
</organism>
<proteinExistence type="inferred from homology"/>
<feature type="compositionally biased region" description="Polar residues" evidence="6">
    <location>
        <begin position="272"/>
        <end position="290"/>
    </location>
</feature>
<dbReference type="PANTHER" id="PTHR13402">
    <property type="entry name" value="RGPR-RELATED"/>
    <property type="match status" value="1"/>
</dbReference>
<reference evidence="8 9" key="1">
    <citation type="submission" date="2024-01" db="EMBL/GenBank/DDBJ databases">
        <title>The complete chloroplast genome sequence of Lithospermum erythrorhizon: insights into the phylogenetic relationship among Boraginaceae species and the maternal lineages of purple gromwells.</title>
        <authorList>
            <person name="Okada T."/>
            <person name="Watanabe K."/>
        </authorList>
    </citation>
    <scope>NUCLEOTIDE SEQUENCE [LARGE SCALE GENOMIC DNA]</scope>
</reference>
<dbReference type="GO" id="GO:0007030">
    <property type="term" value="P:Golgi organization"/>
    <property type="evidence" value="ECO:0007669"/>
    <property type="project" value="TreeGrafter"/>
</dbReference>
<comment type="caution">
    <text evidence="8">The sequence shown here is derived from an EMBL/GenBank/DDBJ whole genome shotgun (WGS) entry which is preliminary data.</text>
</comment>
<keyword evidence="3" id="KW-0813">Transport</keyword>
<feature type="region of interest" description="Disordered" evidence="6">
    <location>
        <begin position="197"/>
        <end position="291"/>
    </location>
</feature>
<gene>
    <name evidence="8" type="ORF">LIER_37020</name>
</gene>
<feature type="compositionally biased region" description="Polar residues" evidence="6">
    <location>
        <begin position="476"/>
        <end position="499"/>
    </location>
</feature>
<dbReference type="GO" id="GO:0070973">
    <property type="term" value="P:protein localization to endoplasmic reticulum exit site"/>
    <property type="evidence" value="ECO:0007669"/>
    <property type="project" value="TreeGrafter"/>
</dbReference>
<comment type="subcellular location">
    <subcellularLocation>
        <location evidence="1">Endoplasmic reticulum</location>
    </subcellularLocation>
</comment>
<feature type="compositionally biased region" description="Polar residues" evidence="6">
    <location>
        <begin position="357"/>
        <end position="370"/>
    </location>
</feature>
<dbReference type="Gene3D" id="1.25.40.1030">
    <property type="match status" value="1"/>
</dbReference>
<dbReference type="InterPro" id="IPR024298">
    <property type="entry name" value="Sec16_Sec23-bd"/>
</dbReference>
<dbReference type="AlphaFoldDB" id="A0AAV3PF54"/>
<evidence type="ECO:0000313" key="8">
    <source>
        <dbReference type="EMBL" id="GAA0149896.1"/>
    </source>
</evidence>
<dbReference type="EMBL" id="BAABME010017389">
    <property type="protein sequence ID" value="GAA0149896.1"/>
    <property type="molecule type" value="Genomic_DNA"/>
</dbReference>
<feature type="compositionally biased region" description="Polar residues" evidence="6">
    <location>
        <begin position="561"/>
        <end position="576"/>
    </location>
</feature>
<evidence type="ECO:0000259" key="7">
    <source>
        <dbReference type="Pfam" id="PF12931"/>
    </source>
</evidence>
<dbReference type="CDD" id="cd09233">
    <property type="entry name" value="ACE1-Sec16-like"/>
    <property type="match status" value="1"/>
</dbReference>
<dbReference type="Proteomes" id="UP001454036">
    <property type="component" value="Unassembled WGS sequence"/>
</dbReference>
<evidence type="ECO:0000256" key="5">
    <source>
        <dbReference type="ARBA" id="ARBA00022892"/>
    </source>
</evidence>
<feature type="region of interest" description="Disordered" evidence="6">
    <location>
        <begin position="346"/>
        <end position="586"/>
    </location>
</feature>
<evidence type="ECO:0000313" key="9">
    <source>
        <dbReference type="Proteomes" id="UP001454036"/>
    </source>
</evidence>
<accession>A0AAV3PF54</accession>
<dbReference type="GO" id="GO:0016192">
    <property type="term" value="P:vesicle-mediated transport"/>
    <property type="evidence" value="ECO:0007669"/>
    <property type="project" value="UniProtKB-KW"/>
</dbReference>
<feature type="domain" description="Sec16 Sec23-binding" evidence="7">
    <location>
        <begin position="7"/>
        <end position="176"/>
    </location>
</feature>
<evidence type="ECO:0000256" key="3">
    <source>
        <dbReference type="ARBA" id="ARBA00022448"/>
    </source>
</evidence>
<dbReference type="Pfam" id="PF12931">
    <property type="entry name" value="TPR_Sec16"/>
    <property type="match status" value="1"/>
</dbReference>
<evidence type="ECO:0000256" key="2">
    <source>
        <dbReference type="ARBA" id="ARBA00005927"/>
    </source>
</evidence>
<dbReference type="GO" id="GO:0070971">
    <property type="term" value="C:endoplasmic reticulum exit site"/>
    <property type="evidence" value="ECO:0007669"/>
    <property type="project" value="TreeGrafter"/>
</dbReference>
<feature type="compositionally biased region" description="Basic and acidic residues" evidence="6">
    <location>
        <begin position="251"/>
        <end position="269"/>
    </location>
</feature>
<evidence type="ECO:0000256" key="4">
    <source>
        <dbReference type="ARBA" id="ARBA00022824"/>
    </source>
</evidence>
<feature type="compositionally biased region" description="Polar residues" evidence="6">
    <location>
        <begin position="528"/>
        <end position="539"/>
    </location>
</feature>
<dbReference type="GO" id="GO:0012507">
    <property type="term" value="C:ER to Golgi transport vesicle membrane"/>
    <property type="evidence" value="ECO:0007669"/>
    <property type="project" value="TreeGrafter"/>
</dbReference>
<evidence type="ECO:0000256" key="1">
    <source>
        <dbReference type="ARBA" id="ARBA00004240"/>
    </source>
</evidence>
<dbReference type="PANTHER" id="PTHR13402:SF6">
    <property type="entry name" value="SECRETORY 16, ISOFORM I"/>
    <property type="match status" value="1"/>
</dbReference>
<comment type="similarity">
    <text evidence="2">Belongs to the SEC16 family.</text>
</comment>
<keyword evidence="9" id="KW-1185">Reference proteome</keyword>
<protein>
    <recommendedName>
        <fullName evidence="7">Sec16 Sec23-binding domain-containing protein</fullName>
    </recommendedName>
</protein>
<keyword evidence="4" id="KW-0256">Endoplasmic reticulum</keyword>
<feature type="compositionally biased region" description="Polar residues" evidence="6">
    <location>
        <begin position="223"/>
        <end position="238"/>
    </location>
</feature>
<sequence length="586" mass="63723">MVALGANGMLDDWEENLAVIASNRTKDDELVLIHLGDCLWRERADIYAAHICYLVADTNFEQYSDSARLCLVGADHLKFPRTYASPEAIQRTEIYEYSQVLGNSQFVLIPFQPYKLVYAQMLAEVGRVSDALKYCQAVQKSLKTGRSAEVETLRLLASSLEERIKTHQQGGFSTNLAPAKVFGKLFNLIDSTAQRVISSGLPPPVPGGSPKGYEHPTQPTPPRVSTSQSTMAMSSLMPSASVEPISEWTGDDSRKSMHNRSASEPDFGRSPRQGQVDSAKDANSMSNQGKAASRFGRFGSQLFQKTVGLVLKPRQDRQAKLGESNKFYYDEKLKRWVEEGADLPVQEAALPPPPPTSSFQNGPGTANYNLKTAVRDDGHLSNGSPEYKSHTPTEHNSGMPPLPPTSNQFSARGRAGVRSRYVDTFNQGGGNSTNLFSSPSVPSVRPAAGTNPKFFVPAPVSSTETIPDKVEGFSASDENPSVSTINESTHPPATISSVPMQRYPSVDNISSKRPTNGDAPYSAHSRRTASWSGSLNDSQRPAMRSEMKPLGEVLGMPPSSFMPSDSTLMHSSNSGSFGDELHEVEL</sequence>
<name>A0AAV3PF54_LITER</name>
<evidence type="ECO:0000256" key="6">
    <source>
        <dbReference type="SAM" id="MobiDB-lite"/>
    </source>
</evidence>